<feature type="domain" description="HTH lacI-type" evidence="4">
    <location>
        <begin position="2"/>
        <end position="58"/>
    </location>
</feature>
<dbReference type="AlphaFoldDB" id="A0A2C6WR72"/>
<dbReference type="GO" id="GO:0003700">
    <property type="term" value="F:DNA-binding transcription factor activity"/>
    <property type="evidence" value="ECO:0007669"/>
    <property type="project" value="TreeGrafter"/>
</dbReference>
<gene>
    <name evidence="5" type="ORF">BTJ66_04025</name>
    <name evidence="6" type="ORF">MNY58_03370</name>
</gene>
<evidence type="ECO:0000313" key="8">
    <source>
        <dbReference type="Proteomes" id="UP001056588"/>
    </source>
</evidence>
<dbReference type="Gene3D" id="1.10.260.40">
    <property type="entry name" value="lambda repressor-like DNA-binding domains"/>
    <property type="match status" value="1"/>
</dbReference>
<dbReference type="GO" id="GO:0000976">
    <property type="term" value="F:transcription cis-regulatory region binding"/>
    <property type="evidence" value="ECO:0007669"/>
    <property type="project" value="TreeGrafter"/>
</dbReference>
<dbReference type="PANTHER" id="PTHR30146:SF149">
    <property type="entry name" value="HTH-TYPE TRANSCRIPTIONAL REGULATOR EBGR"/>
    <property type="match status" value="1"/>
</dbReference>
<dbReference type="SMART" id="SM00354">
    <property type="entry name" value="HTH_LACI"/>
    <property type="match status" value="1"/>
</dbReference>
<dbReference type="EMBL" id="MRZN01000004">
    <property type="protein sequence ID" value="PHK50246.1"/>
    <property type="molecule type" value="Genomic_DNA"/>
</dbReference>
<sequence>MASIRDIARQAEVSPGTVSRVLNNDPTLSVAKDTRTRIHQIAQDLQYQKSTRKNKSIQIITYASRAKEMSDPYYREIRLAIEAEVKRLNLSLKRTLRIDDQQNQINLHKVENAGAIIVIGNFSVDALNELKSHNPNMVVINNPNTPKSIDAVYSDLNDAMIELLDCILAQGLTSIAYVGGHHTIRGLDGITTTNATDVRYQAYRSWCKQHKIEEYVLLLGWEKKHGEDAVKRFLNKANDFPEVFIAGNDMLAIGILQQLQTSKKIIPEEVKLISFNDLEVIQYATPSISSVHIPVDEFGRTAVRMAEERINKTRQIAIHVVAEAQLKARTTFQV</sequence>
<dbReference type="RefSeq" id="WP_099089689.1">
    <property type="nucleotide sequence ID" value="NZ_CP093217.1"/>
</dbReference>
<reference evidence="5" key="1">
    <citation type="journal article" date="2017" name="Appl. Environ. Microbiol.">
        <title>Staphylococcus edaphicus sp. nov., isolated in Antarctica, harbours mecC gene and genomic islands with suspected role in adaptation to extreme environment.</title>
        <authorList>
            <person name="Pantucek R."/>
            <person name="Sedlacek I."/>
            <person name="Indrakova A."/>
            <person name="Vrbovska V."/>
            <person name="Maslanova I."/>
            <person name="Kovarovic V."/>
            <person name="Svec P."/>
            <person name="Kralova S."/>
            <person name="Kristofova L."/>
            <person name="Keklakova J."/>
            <person name="Petras P."/>
            <person name="Doskar J."/>
        </authorList>
    </citation>
    <scope>NUCLEOTIDE SEQUENCE</scope>
    <source>
        <strain evidence="5">CCM 8730</strain>
    </source>
</reference>
<dbReference type="PROSITE" id="PS00356">
    <property type="entry name" value="HTH_LACI_1"/>
    <property type="match status" value="1"/>
</dbReference>
<dbReference type="InterPro" id="IPR028082">
    <property type="entry name" value="Peripla_BP_I"/>
</dbReference>
<reference evidence="5" key="3">
    <citation type="submission" date="2017-10" db="EMBL/GenBank/DDBJ databases">
        <authorList>
            <person name="Vrbovska V."/>
            <person name="Kovarovic V."/>
            <person name="Indrakova A."/>
        </authorList>
    </citation>
    <scope>NUCLEOTIDE SEQUENCE</scope>
    <source>
        <strain evidence="5">CCM 8730</strain>
    </source>
</reference>
<evidence type="ECO:0000313" key="7">
    <source>
        <dbReference type="Proteomes" id="UP000223828"/>
    </source>
</evidence>
<evidence type="ECO:0000256" key="3">
    <source>
        <dbReference type="ARBA" id="ARBA00023163"/>
    </source>
</evidence>
<dbReference type="Proteomes" id="UP001056588">
    <property type="component" value="Chromosome"/>
</dbReference>
<dbReference type="EMBL" id="CP093217">
    <property type="protein sequence ID" value="UQW82156.1"/>
    <property type="molecule type" value="Genomic_DNA"/>
</dbReference>
<evidence type="ECO:0000313" key="6">
    <source>
        <dbReference type="EMBL" id="UQW82156.1"/>
    </source>
</evidence>
<evidence type="ECO:0000256" key="2">
    <source>
        <dbReference type="ARBA" id="ARBA00023125"/>
    </source>
</evidence>
<dbReference type="OrthoDB" id="43195at2"/>
<protein>
    <submittedName>
        <fullName evidence="5 6">Transcriptional regulator</fullName>
    </submittedName>
</protein>
<accession>A0A2C6WR72</accession>
<proteinExistence type="predicted"/>
<dbReference type="PANTHER" id="PTHR30146">
    <property type="entry name" value="LACI-RELATED TRANSCRIPTIONAL REPRESSOR"/>
    <property type="match status" value="1"/>
</dbReference>
<keyword evidence="8" id="KW-1185">Reference proteome</keyword>
<organism evidence="5 7">
    <name type="scientific">Staphylococcus edaphicus</name>
    <dbReference type="NCBI Taxonomy" id="1955013"/>
    <lineage>
        <taxon>Bacteria</taxon>
        <taxon>Bacillati</taxon>
        <taxon>Bacillota</taxon>
        <taxon>Bacilli</taxon>
        <taxon>Bacillales</taxon>
        <taxon>Staphylococcaceae</taxon>
        <taxon>Staphylococcus</taxon>
    </lineage>
</organism>
<reference evidence="7" key="2">
    <citation type="submission" date="2017-10" db="EMBL/GenBank/DDBJ databases">
        <title>Staphylococcus edaphicus sp. nov., isolated in Antarctica, harbouring mecC gene and genomic islands essential in adaptation to extreme environment.</title>
        <authorList>
            <person name="Pantucek R."/>
            <person name="Sedlacek I."/>
            <person name="Indrakova A."/>
            <person name="Vrbovska V."/>
            <person name="Maslanova I."/>
            <person name="Kovarovic V."/>
            <person name="Svec P."/>
            <person name="Kralova S."/>
            <person name="Kristofova L."/>
            <person name="Keklakova J."/>
            <person name="Petras P."/>
            <person name="Doskar J."/>
        </authorList>
    </citation>
    <scope>NUCLEOTIDE SEQUENCE [LARGE SCALE GENOMIC DNA]</scope>
    <source>
        <strain evidence="7">CCM 5085</strain>
    </source>
</reference>
<dbReference type="CDD" id="cd01392">
    <property type="entry name" value="HTH_LacI"/>
    <property type="match status" value="1"/>
</dbReference>
<keyword evidence="1" id="KW-0805">Transcription regulation</keyword>
<keyword evidence="2 6" id="KW-0238">DNA-binding</keyword>
<reference evidence="6" key="4">
    <citation type="submission" date="2022-03" db="EMBL/GenBank/DDBJ databases">
        <title>Complete Genome Sequence of Staphylococcus edaphicus strain CCM 8731.</title>
        <authorList>
            <person name="Rimmer C.O."/>
            <person name="Thomas J.C."/>
        </authorList>
    </citation>
    <scope>NUCLEOTIDE SEQUENCE</scope>
    <source>
        <strain evidence="6">CCM 8731</strain>
    </source>
</reference>
<dbReference type="InterPro" id="IPR000843">
    <property type="entry name" value="HTH_LacI"/>
</dbReference>
<dbReference type="SUPFAM" id="SSF47413">
    <property type="entry name" value="lambda repressor-like DNA-binding domains"/>
    <property type="match status" value="1"/>
</dbReference>
<dbReference type="Proteomes" id="UP000223828">
    <property type="component" value="Unassembled WGS sequence"/>
</dbReference>
<dbReference type="InterPro" id="IPR046335">
    <property type="entry name" value="LacI/GalR-like_sensor"/>
</dbReference>
<evidence type="ECO:0000259" key="4">
    <source>
        <dbReference type="PROSITE" id="PS50932"/>
    </source>
</evidence>
<dbReference type="Pfam" id="PF13377">
    <property type="entry name" value="Peripla_BP_3"/>
    <property type="match status" value="1"/>
</dbReference>
<dbReference type="CDD" id="cd01544">
    <property type="entry name" value="PBP1_GalR"/>
    <property type="match status" value="1"/>
</dbReference>
<dbReference type="InterPro" id="IPR010982">
    <property type="entry name" value="Lambda_DNA-bd_dom_sf"/>
</dbReference>
<evidence type="ECO:0000256" key="1">
    <source>
        <dbReference type="ARBA" id="ARBA00023015"/>
    </source>
</evidence>
<evidence type="ECO:0000313" key="5">
    <source>
        <dbReference type="EMBL" id="PHK50246.1"/>
    </source>
</evidence>
<dbReference type="Gene3D" id="3.40.50.2300">
    <property type="match status" value="2"/>
</dbReference>
<dbReference type="PROSITE" id="PS50932">
    <property type="entry name" value="HTH_LACI_2"/>
    <property type="match status" value="1"/>
</dbReference>
<dbReference type="SUPFAM" id="SSF53822">
    <property type="entry name" value="Periplasmic binding protein-like I"/>
    <property type="match status" value="1"/>
</dbReference>
<name>A0A2C6WR72_9STAP</name>
<keyword evidence="3" id="KW-0804">Transcription</keyword>
<dbReference type="Pfam" id="PF00356">
    <property type="entry name" value="LacI"/>
    <property type="match status" value="1"/>
</dbReference>